<dbReference type="Gene3D" id="3.40.50.2300">
    <property type="match status" value="1"/>
</dbReference>
<dbReference type="PROSITE" id="PS50110">
    <property type="entry name" value="RESPONSE_REGULATORY"/>
    <property type="match status" value="1"/>
</dbReference>
<dbReference type="SUPFAM" id="SSF52172">
    <property type="entry name" value="CheY-like"/>
    <property type="match status" value="1"/>
</dbReference>
<dbReference type="SMART" id="SM00448">
    <property type="entry name" value="REC"/>
    <property type="match status" value="1"/>
</dbReference>
<feature type="modified residue" description="4-aspartylphosphate" evidence="2">
    <location>
        <position position="62"/>
    </location>
</feature>
<accession>A0A285I1H2</accession>
<dbReference type="OrthoDB" id="9802155at2"/>
<name>A0A285I1H2_9ACTN</name>
<dbReference type="EMBL" id="OBDY01000006">
    <property type="protein sequence ID" value="SNY41799.1"/>
    <property type="molecule type" value="Genomic_DNA"/>
</dbReference>
<sequence>MWNRTERTGPVVLLVEDDEDLREMTTQMLEMRGFDVLAAKDPVTAMMTCRVHSGRIDVLLTDLGLPGVSGGELSRSAAAVRPEMKIVYISGIPEDIAVKKGMIRAGSPFLAKPFSADLLAGTLRAVLAQGSTSSSR</sequence>
<keyword evidence="1 2" id="KW-0597">Phosphoprotein</keyword>
<dbReference type="InterPro" id="IPR050595">
    <property type="entry name" value="Bact_response_regulator"/>
</dbReference>
<evidence type="ECO:0000256" key="1">
    <source>
        <dbReference type="ARBA" id="ARBA00022553"/>
    </source>
</evidence>
<dbReference type="PANTHER" id="PTHR44591">
    <property type="entry name" value="STRESS RESPONSE REGULATOR PROTEIN 1"/>
    <property type="match status" value="1"/>
</dbReference>
<dbReference type="CDD" id="cd00156">
    <property type="entry name" value="REC"/>
    <property type="match status" value="1"/>
</dbReference>
<evidence type="ECO:0000259" key="3">
    <source>
        <dbReference type="PROSITE" id="PS50110"/>
    </source>
</evidence>
<keyword evidence="5" id="KW-1185">Reference proteome</keyword>
<reference evidence="5" key="1">
    <citation type="submission" date="2017-09" db="EMBL/GenBank/DDBJ databases">
        <authorList>
            <person name="Varghese N."/>
            <person name="Submissions S."/>
        </authorList>
    </citation>
    <scope>NUCLEOTIDE SEQUENCE [LARGE SCALE GENOMIC DNA]</scope>
    <source>
        <strain evidence="5">CGMCC 4.6857</strain>
    </source>
</reference>
<dbReference type="GO" id="GO:0000160">
    <property type="term" value="P:phosphorelay signal transduction system"/>
    <property type="evidence" value="ECO:0007669"/>
    <property type="project" value="InterPro"/>
</dbReference>
<gene>
    <name evidence="4" type="ORF">SAMN05421748_106209</name>
</gene>
<feature type="domain" description="Response regulatory" evidence="3">
    <location>
        <begin position="11"/>
        <end position="127"/>
    </location>
</feature>
<dbReference type="PANTHER" id="PTHR44591:SF21">
    <property type="entry name" value="TWO-COMPONENT RESPONSE REGULATOR"/>
    <property type="match status" value="1"/>
</dbReference>
<dbReference type="AlphaFoldDB" id="A0A285I1H2"/>
<evidence type="ECO:0000256" key="2">
    <source>
        <dbReference type="PROSITE-ProRule" id="PRU00169"/>
    </source>
</evidence>
<dbReference type="InterPro" id="IPR011006">
    <property type="entry name" value="CheY-like_superfamily"/>
</dbReference>
<organism evidence="4 5">
    <name type="scientific">Paractinoplanes atraurantiacus</name>
    <dbReference type="NCBI Taxonomy" id="1036182"/>
    <lineage>
        <taxon>Bacteria</taxon>
        <taxon>Bacillati</taxon>
        <taxon>Actinomycetota</taxon>
        <taxon>Actinomycetes</taxon>
        <taxon>Micromonosporales</taxon>
        <taxon>Micromonosporaceae</taxon>
        <taxon>Paractinoplanes</taxon>
    </lineage>
</organism>
<evidence type="ECO:0000313" key="4">
    <source>
        <dbReference type="EMBL" id="SNY41799.1"/>
    </source>
</evidence>
<dbReference type="RefSeq" id="WP_097321020.1">
    <property type="nucleotide sequence ID" value="NZ_OBDY01000006.1"/>
</dbReference>
<dbReference type="InterPro" id="IPR001789">
    <property type="entry name" value="Sig_transdc_resp-reg_receiver"/>
</dbReference>
<dbReference type="Pfam" id="PF00072">
    <property type="entry name" value="Response_reg"/>
    <property type="match status" value="1"/>
</dbReference>
<proteinExistence type="predicted"/>
<protein>
    <submittedName>
        <fullName evidence="4">Response regulator receiver domain-containing protein</fullName>
    </submittedName>
</protein>
<evidence type="ECO:0000313" key="5">
    <source>
        <dbReference type="Proteomes" id="UP000219612"/>
    </source>
</evidence>
<dbReference type="Proteomes" id="UP000219612">
    <property type="component" value="Unassembled WGS sequence"/>
</dbReference>